<accession>A0A918RJ47</accession>
<comment type="caution">
    <text evidence="1">The sequence shown here is derived from an EMBL/GenBank/DDBJ whole genome shotgun (WGS) entry which is preliminary data.</text>
</comment>
<sequence>MNSLTVKKISALFIVGVLLFSDARAKGYPEFPYSKNMDVVIVADNMDFNGLEMRAYQFKSKDDEEDIVAFYESEWGDEMTNVLFGDWRILSHREGDYLMTVQIEQNTMAVTHGTLGITPMFRLVDAGSAHIKKLQSGIGKDFPTPPKSKILNDIKSDDGGIVTRTLLFENAQSVRQNLRFYLRSMQSDGWQVLGGTPENIKDVNVLAMNKGGRKLNLSFVSRDGKTYGVATSIN</sequence>
<reference evidence="1" key="1">
    <citation type="journal article" date="2014" name="Int. J. Syst. Evol. Microbiol.">
        <title>Complete genome sequence of Corynebacterium casei LMG S-19264T (=DSM 44701T), isolated from a smear-ripened cheese.</title>
        <authorList>
            <consortium name="US DOE Joint Genome Institute (JGI-PGF)"/>
            <person name="Walter F."/>
            <person name="Albersmeier A."/>
            <person name="Kalinowski J."/>
            <person name="Ruckert C."/>
        </authorList>
    </citation>
    <scope>NUCLEOTIDE SEQUENCE</scope>
    <source>
        <strain evidence="1">KCTC 12711</strain>
    </source>
</reference>
<protein>
    <submittedName>
        <fullName evidence="1">Uncharacterized protein</fullName>
    </submittedName>
</protein>
<dbReference type="RefSeq" id="WP_189398280.1">
    <property type="nucleotide sequence ID" value="NZ_BMXA01000001.1"/>
</dbReference>
<proteinExistence type="predicted"/>
<keyword evidence="2" id="KW-1185">Reference proteome</keyword>
<evidence type="ECO:0000313" key="1">
    <source>
        <dbReference type="EMBL" id="GGZ98335.1"/>
    </source>
</evidence>
<gene>
    <name evidence="1" type="ORF">GCM10008090_03460</name>
</gene>
<evidence type="ECO:0000313" key="2">
    <source>
        <dbReference type="Proteomes" id="UP000614811"/>
    </source>
</evidence>
<dbReference type="EMBL" id="BMXA01000001">
    <property type="protein sequence ID" value="GGZ98335.1"/>
    <property type="molecule type" value="Genomic_DNA"/>
</dbReference>
<organism evidence="1 2">
    <name type="scientific">Arenicella chitinivorans</name>
    <dbReference type="NCBI Taxonomy" id="1329800"/>
    <lineage>
        <taxon>Bacteria</taxon>
        <taxon>Pseudomonadati</taxon>
        <taxon>Pseudomonadota</taxon>
        <taxon>Gammaproteobacteria</taxon>
        <taxon>Arenicellales</taxon>
        <taxon>Arenicellaceae</taxon>
        <taxon>Arenicella</taxon>
    </lineage>
</organism>
<name>A0A918RJ47_9GAMM</name>
<dbReference type="Proteomes" id="UP000614811">
    <property type="component" value="Unassembled WGS sequence"/>
</dbReference>
<reference evidence="1" key="2">
    <citation type="submission" date="2020-09" db="EMBL/GenBank/DDBJ databases">
        <authorList>
            <person name="Sun Q."/>
            <person name="Kim S."/>
        </authorList>
    </citation>
    <scope>NUCLEOTIDE SEQUENCE</scope>
    <source>
        <strain evidence="1">KCTC 12711</strain>
    </source>
</reference>
<dbReference type="AlphaFoldDB" id="A0A918RJ47"/>